<dbReference type="AlphaFoldDB" id="A0AAV5TQK8"/>
<dbReference type="Proteomes" id="UP001432027">
    <property type="component" value="Unassembled WGS sequence"/>
</dbReference>
<comment type="caution">
    <text evidence="1">The sequence shown here is derived from an EMBL/GenBank/DDBJ whole genome shotgun (WGS) entry which is preliminary data.</text>
</comment>
<feature type="non-terminal residue" evidence="1">
    <location>
        <position position="1"/>
    </location>
</feature>
<gene>
    <name evidence="1" type="ORF">PENTCL1PPCAC_18879</name>
</gene>
<evidence type="ECO:0000313" key="2">
    <source>
        <dbReference type="Proteomes" id="UP001432027"/>
    </source>
</evidence>
<dbReference type="EMBL" id="BTSX01000004">
    <property type="protein sequence ID" value="GMS96704.1"/>
    <property type="molecule type" value="Genomic_DNA"/>
</dbReference>
<reference evidence="1" key="1">
    <citation type="submission" date="2023-10" db="EMBL/GenBank/DDBJ databases">
        <title>Genome assembly of Pristionchus species.</title>
        <authorList>
            <person name="Yoshida K."/>
            <person name="Sommer R.J."/>
        </authorList>
    </citation>
    <scope>NUCLEOTIDE SEQUENCE</scope>
    <source>
        <strain evidence="1">RS0144</strain>
    </source>
</reference>
<sequence length="69" mass="7873">FDCRETDCNGGSHMPQIFNACSLGEQTEVREQRAAAAELKRQIGSASNGDREWMHFFHSQINDCNDVRR</sequence>
<protein>
    <submittedName>
        <fullName evidence="1">Uncharacterized protein</fullName>
    </submittedName>
</protein>
<proteinExistence type="predicted"/>
<evidence type="ECO:0000313" key="1">
    <source>
        <dbReference type="EMBL" id="GMS96704.1"/>
    </source>
</evidence>
<accession>A0AAV5TQK8</accession>
<name>A0AAV5TQK8_9BILA</name>
<organism evidence="1 2">
    <name type="scientific">Pristionchus entomophagus</name>
    <dbReference type="NCBI Taxonomy" id="358040"/>
    <lineage>
        <taxon>Eukaryota</taxon>
        <taxon>Metazoa</taxon>
        <taxon>Ecdysozoa</taxon>
        <taxon>Nematoda</taxon>
        <taxon>Chromadorea</taxon>
        <taxon>Rhabditida</taxon>
        <taxon>Rhabditina</taxon>
        <taxon>Diplogasteromorpha</taxon>
        <taxon>Diplogasteroidea</taxon>
        <taxon>Neodiplogasteridae</taxon>
        <taxon>Pristionchus</taxon>
    </lineage>
</organism>
<keyword evidence="2" id="KW-1185">Reference proteome</keyword>